<dbReference type="EMBL" id="MIJY01000006">
    <property type="protein sequence ID" value="OEG18452.1"/>
    <property type="molecule type" value="Genomic_DNA"/>
</dbReference>
<proteinExistence type="predicted"/>
<evidence type="ECO:0000313" key="3">
    <source>
        <dbReference type="Proteomes" id="UP000095094"/>
    </source>
</evidence>
<gene>
    <name evidence="2" type="ORF">BCR25_16155</name>
</gene>
<dbReference type="Proteomes" id="UP000095094">
    <property type="component" value="Unassembled WGS sequence"/>
</dbReference>
<dbReference type="Pfam" id="PF15604">
    <property type="entry name" value="Ntox15"/>
    <property type="match status" value="1"/>
</dbReference>
<dbReference type="InterPro" id="IPR028949">
    <property type="entry name" value="Ntox15"/>
</dbReference>
<evidence type="ECO:0000259" key="1">
    <source>
        <dbReference type="Pfam" id="PF15604"/>
    </source>
</evidence>
<name>A0A1E5H0V9_9ENTE</name>
<feature type="domain" description="Novel toxin 15" evidence="1">
    <location>
        <begin position="11"/>
        <end position="157"/>
    </location>
</feature>
<sequence>MEVKFKRNANHDSEEFIRQLKKQQDGMNQLTVEEYLKNRQQYLDKGRVPEASVAQQTARQEALADKIAELRNQGMSRAEAKTQAEGWMKDQAALHDPDMIAGGNPTNIQGLGDSKINSSLGSQWRTRISEVDRQIQEIAKNMTPEQLKEIRINVKLTE</sequence>
<dbReference type="AlphaFoldDB" id="A0A1E5H0V9"/>
<reference evidence="3" key="1">
    <citation type="submission" date="2016-09" db="EMBL/GenBank/DDBJ databases">
        <authorList>
            <person name="Gulvik C.A."/>
        </authorList>
    </citation>
    <scope>NUCLEOTIDE SEQUENCE [LARGE SCALE GENOMIC DNA]</scope>
    <source>
        <strain evidence="3">LMG 8895</strain>
    </source>
</reference>
<keyword evidence="3" id="KW-1185">Reference proteome</keyword>
<protein>
    <recommendedName>
        <fullName evidence="1">Novel toxin 15 domain-containing protein</fullName>
    </recommendedName>
</protein>
<organism evidence="2 3">
    <name type="scientific">Enterococcus termitis</name>
    <dbReference type="NCBI Taxonomy" id="332950"/>
    <lineage>
        <taxon>Bacteria</taxon>
        <taxon>Bacillati</taxon>
        <taxon>Bacillota</taxon>
        <taxon>Bacilli</taxon>
        <taxon>Lactobacillales</taxon>
        <taxon>Enterococcaceae</taxon>
        <taxon>Enterococcus</taxon>
    </lineage>
</organism>
<accession>A0A1E5H0V9</accession>
<evidence type="ECO:0000313" key="2">
    <source>
        <dbReference type="EMBL" id="OEG18452.1"/>
    </source>
</evidence>
<comment type="caution">
    <text evidence="2">The sequence shown here is derived from an EMBL/GenBank/DDBJ whole genome shotgun (WGS) entry which is preliminary data.</text>
</comment>